<dbReference type="Gene3D" id="3.40.50.300">
    <property type="entry name" value="P-loop containing nucleotide triphosphate hydrolases"/>
    <property type="match status" value="3"/>
</dbReference>
<sequence>YMKNYKKNDYTKGGKKFCCTQPRRVAAMNVAACVAEEMSVKLGYEVGYAIRFEDCTSDKTIIKYMTDGTRKNFTLFGLVKDIAHVRPDLKLLISSATLDTQKFAEYFDAPIFNIPGKPYSVQICYTKAPEANYISAAITTVILATNIAETSITIDCVTFVIGPGFVKQNVYSPKTRMESLLLFHVQELQQFRDLEELDVLDQDLRFGGHIKKQNMVNQYMCQVMEIKPEWLTE</sequence>
<dbReference type="EMBL" id="CAJVQA010010669">
    <property type="protein sequence ID" value="CAG8699458.1"/>
    <property type="molecule type" value="Genomic_DNA"/>
</dbReference>
<dbReference type="InterPro" id="IPR014001">
    <property type="entry name" value="Helicase_ATP-bd"/>
</dbReference>
<dbReference type="InterPro" id="IPR027417">
    <property type="entry name" value="P-loop_NTPase"/>
</dbReference>
<reference evidence="3" key="1">
    <citation type="submission" date="2021-06" db="EMBL/GenBank/DDBJ databases">
        <authorList>
            <person name="Kallberg Y."/>
            <person name="Tangrot J."/>
            <person name="Rosling A."/>
        </authorList>
    </citation>
    <scope>NUCLEOTIDE SEQUENCE</scope>
    <source>
        <strain evidence="3">FL966</strain>
    </source>
</reference>
<dbReference type="AlphaFoldDB" id="A0A9N9N343"/>
<dbReference type="SUPFAM" id="SSF52540">
    <property type="entry name" value="P-loop containing nucleoside triphosphate hydrolases"/>
    <property type="match status" value="1"/>
</dbReference>
<feature type="non-terminal residue" evidence="3">
    <location>
        <position position="1"/>
    </location>
</feature>
<gene>
    <name evidence="3" type="ORF">CPELLU_LOCUS11740</name>
</gene>
<feature type="domain" description="Helicase ATP-binding" evidence="2">
    <location>
        <begin position="1"/>
        <end position="116"/>
    </location>
</feature>
<evidence type="ECO:0000313" key="4">
    <source>
        <dbReference type="Proteomes" id="UP000789759"/>
    </source>
</evidence>
<keyword evidence="4" id="KW-1185">Reference proteome</keyword>
<proteinExistence type="predicted"/>
<name>A0A9N9N343_9GLOM</name>
<evidence type="ECO:0000313" key="3">
    <source>
        <dbReference type="EMBL" id="CAG8699458.1"/>
    </source>
</evidence>
<dbReference type="OrthoDB" id="10253254at2759"/>
<protein>
    <submittedName>
        <fullName evidence="3">13634_t:CDS:1</fullName>
    </submittedName>
</protein>
<dbReference type="Proteomes" id="UP000789759">
    <property type="component" value="Unassembled WGS sequence"/>
</dbReference>
<evidence type="ECO:0000256" key="1">
    <source>
        <dbReference type="ARBA" id="ARBA00047984"/>
    </source>
</evidence>
<evidence type="ECO:0000259" key="2">
    <source>
        <dbReference type="PROSITE" id="PS51192"/>
    </source>
</evidence>
<comment type="caution">
    <text evidence="3">The sequence shown here is derived from an EMBL/GenBank/DDBJ whole genome shotgun (WGS) entry which is preliminary data.</text>
</comment>
<dbReference type="GO" id="GO:0003723">
    <property type="term" value="F:RNA binding"/>
    <property type="evidence" value="ECO:0007669"/>
    <property type="project" value="TreeGrafter"/>
</dbReference>
<dbReference type="GO" id="GO:0003724">
    <property type="term" value="F:RNA helicase activity"/>
    <property type="evidence" value="ECO:0007669"/>
    <property type="project" value="UniProtKB-EC"/>
</dbReference>
<dbReference type="PANTHER" id="PTHR18934">
    <property type="entry name" value="ATP-DEPENDENT RNA HELICASE"/>
    <property type="match status" value="1"/>
</dbReference>
<organism evidence="3 4">
    <name type="scientific">Cetraspora pellucida</name>
    <dbReference type="NCBI Taxonomy" id="1433469"/>
    <lineage>
        <taxon>Eukaryota</taxon>
        <taxon>Fungi</taxon>
        <taxon>Fungi incertae sedis</taxon>
        <taxon>Mucoromycota</taxon>
        <taxon>Glomeromycotina</taxon>
        <taxon>Glomeromycetes</taxon>
        <taxon>Diversisporales</taxon>
        <taxon>Gigasporaceae</taxon>
        <taxon>Cetraspora</taxon>
    </lineage>
</organism>
<feature type="non-terminal residue" evidence="3">
    <location>
        <position position="233"/>
    </location>
</feature>
<accession>A0A9N9N343</accession>
<dbReference type="PANTHER" id="PTHR18934:SF83">
    <property type="entry name" value="PRE-MRNA-SPLICING FACTOR ATP-DEPENDENT RNA HELICASE DHX16"/>
    <property type="match status" value="1"/>
</dbReference>
<dbReference type="GO" id="GO:0071013">
    <property type="term" value="C:catalytic step 2 spliceosome"/>
    <property type="evidence" value="ECO:0007669"/>
    <property type="project" value="TreeGrafter"/>
</dbReference>
<dbReference type="PROSITE" id="PS51192">
    <property type="entry name" value="HELICASE_ATP_BIND_1"/>
    <property type="match status" value="1"/>
</dbReference>
<comment type="catalytic activity">
    <reaction evidence="1">
        <text>ATP + H2O = ADP + phosphate + H(+)</text>
        <dbReference type="Rhea" id="RHEA:13065"/>
        <dbReference type="ChEBI" id="CHEBI:15377"/>
        <dbReference type="ChEBI" id="CHEBI:15378"/>
        <dbReference type="ChEBI" id="CHEBI:30616"/>
        <dbReference type="ChEBI" id="CHEBI:43474"/>
        <dbReference type="ChEBI" id="CHEBI:456216"/>
        <dbReference type="EC" id="3.6.4.13"/>
    </reaction>
</comment>